<dbReference type="Proteomes" id="UP000065822">
    <property type="component" value="Chromosome"/>
</dbReference>
<evidence type="ECO:0000313" key="6">
    <source>
        <dbReference type="Proteomes" id="UP000215539"/>
    </source>
</evidence>
<dbReference type="KEGG" id="chg:AXF12_07465"/>
<keyword evidence="4" id="KW-0808">Transferase</keyword>
<dbReference type="Pfam" id="PF18096">
    <property type="entry name" value="Thump_like"/>
    <property type="match status" value="1"/>
</dbReference>
<evidence type="ECO:0000313" key="3">
    <source>
        <dbReference type="EMBL" id="AMD85360.1"/>
    </source>
</evidence>
<dbReference type="GO" id="GO:0032259">
    <property type="term" value="P:methylation"/>
    <property type="evidence" value="ECO:0007669"/>
    <property type="project" value="UniProtKB-KW"/>
</dbReference>
<keyword evidence="5" id="KW-1185">Reference proteome</keyword>
<dbReference type="Gene3D" id="1.10.10.1110">
    <property type="entry name" value="Methyltransferase PG1098, N-terminal domain"/>
    <property type="match status" value="1"/>
</dbReference>
<dbReference type="GO" id="GO:0008168">
    <property type="term" value="F:methyltransferase activity"/>
    <property type="evidence" value="ECO:0007669"/>
    <property type="project" value="UniProtKB-KW"/>
</dbReference>
<proteinExistence type="predicted"/>
<dbReference type="AlphaFoldDB" id="A0AAX2GUL9"/>
<keyword evidence="4" id="KW-0489">Methyltransferase</keyword>
<dbReference type="Proteomes" id="UP000215539">
    <property type="component" value="Chromosome 1"/>
</dbReference>
<dbReference type="EMBL" id="LT906449">
    <property type="protein sequence ID" value="SNV02605.1"/>
    <property type="molecule type" value="Genomic_DNA"/>
</dbReference>
<reference evidence="4 6" key="2">
    <citation type="submission" date="2017-06" db="EMBL/GenBank/DDBJ databases">
        <authorList>
            <consortium name="Pathogen Informatics"/>
        </authorList>
    </citation>
    <scope>NUCLEOTIDE SEQUENCE [LARGE SCALE GENOMIC DNA]</scope>
    <source>
        <strain evidence="4 6">NCTC12947</strain>
    </source>
</reference>
<gene>
    <name evidence="3" type="ORF">AXF12_07465</name>
    <name evidence="4" type="ORF">SAMEA44541418_00206</name>
</gene>
<feature type="domain" description="THUMP-like" evidence="1">
    <location>
        <begin position="335"/>
        <end position="370"/>
    </location>
</feature>
<dbReference type="SUPFAM" id="SSF53335">
    <property type="entry name" value="S-adenosyl-L-methionine-dependent methyltransferases"/>
    <property type="match status" value="1"/>
</dbReference>
<dbReference type="Pfam" id="PF22013">
    <property type="entry name" value="PG_1098_Fer"/>
    <property type="match status" value="1"/>
</dbReference>
<protein>
    <submittedName>
        <fullName evidence="4">RNA methyltransferase, RsmD family</fullName>
    </submittedName>
</protein>
<evidence type="ECO:0000313" key="5">
    <source>
        <dbReference type="Proteomes" id="UP000065822"/>
    </source>
</evidence>
<dbReference type="RefSeq" id="WP_066429827.1">
    <property type="nucleotide sequence ID" value="NZ_CP014227.1"/>
</dbReference>
<organism evidence="4 6">
    <name type="scientific">Capnocytophaga haemolytica</name>
    <dbReference type="NCBI Taxonomy" id="45243"/>
    <lineage>
        <taxon>Bacteria</taxon>
        <taxon>Pseudomonadati</taxon>
        <taxon>Bacteroidota</taxon>
        <taxon>Flavobacteriia</taxon>
        <taxon>Flavobacteriales</taxon>
        <taxon>Flavobacteriaceae</taxon>
        <taxon>Capnocytophaga</taxon>
    </lineage>
</organism>
<evidence type="ECO:0000313" key="4">
    <source>
        <dbReference type="EMBL" id="SNV02605.1"/>
    </source>
</evidence>
<evidence type="ECO:0000259" key="1">
    <source>
        <dbReference type="Pfam" id="PF18096"/>
    </source>
</evidence>
<dbReference type="EMBL" id="CP014227">
    <property type="protein sequence ID" value="AMD85360.1"/>
    <property type="molecule type" value="Genomic_DNA"/>
</dbReference>
<accession>A0AAX2GUL9</accession>
<sequence>MLHLTKEIQEFVSSYPPRNLSRLLLQKPLFAGTTNRDLVQQIEGIAIAKKKFPFMLKEGIIFPKKMNLEQASSEATAKWKADDMVGNRYLDLTGGSGIDAYFMSEGFKEVTIVEPDRELVTLLRHNWKTFGRKANFWQDKAEDFLQNDKDRYDCIYLDPSRRDAYGTRKFLLDELEPNPIALQPLLRAHTNRVVMKLSPMADLKYLFKMLENIAIVAIIAVKNEVKELVIVQHYDKKPEEVLVHCANLEAKEPDVSFFYDEIEQIAALYAPPKHYLYIPNNAILKSGAFNYIVQRFGVEKLEANTHLYTSDRLITTFAGRVLEVEEVDIDEIIGGKYNIISKNYPLSVDELKKKCKLTEGGEDYLIFTRSIRGIEILRGKLIDVHPDENEHNELIVHSN</sequence>
<name>A0AAX2GUL9_9FLAO</name>
<dbReference type="CDD" id="cd02440">
    <property type="entry name" value="AdoMet_MTases"/>
    <property type="match status" value="1"/>
</dbReference>
<dbReference type="InterPro" id="IPR041497">
    <property type="entry name" value="Thump-like"/>
</dbReference>
<dbReference type="InterPro" id="IPR054168">
    <property type="entry name" value="PG_1098_Fer"/>
</dbReference>
<evidence type="ECO:0000259" key="2">
    <source>
        <dbReference type="Pfam" id="PF22013"/>
    </source>
</evidence>
<reference evidence="3 5" key="1">
    <citation type="submission" date="2016-02" db="EMBL/GenBank/DDBJ databases">
        <authorList>
            <person name="Holder M.E."/>
            <person name="Ajami N.J."/>
            <person name="Petrosino J.F."/>
        </authorList>
    </citation>
    <scope>NUCLEOTIDE SEQUENCE [LARGE SCALE GENOMIC DNA]</scope>
    <source>
        <strain evidence="3 5">CCUG 32990</strain>
    </source>
</reference>
<dbReference type="InterPro" id="IPR029063">
    <property type="entry name" value="SAM-dependent_MTases_sf"/>
</dbReference>
<feature type="domain" description="PG-1098 ferredoxin-like" evidence="2">
    <location>
        <begin position="275"/>
        <end position="317"/>
    </location>
</feature>
<dbReference type="Pfam" id="PF03602">
    <property type="entry name" value="Cons_hypoth95"/>
    <property type="match status" value="1"/>
</dbReference>
<dbReference type="Gene3D" id="3.40.50.150">
    <property type="entry name" value="Vaccinia Virus protein VP39"/>
    <property type="match status" value="1"/>
</dbReference>